<evidence type="ECO:0000259" key="5">
    <source>
        <dbReference type="Pfam" id="PF00905"/>
    </source>
</evidence>
<dbReference type="SUPFAM" id="SSF56519">
    <property type="entry name" value="Penicillin binding protein dimerisation domain"/>
    <property type="match status" value="1"/>
</dbReference>
<dbReference type="InterPro" id="IPR005311">
    <property type="entry name" value="PBP_dimer"/>
</dbReference>
<evidence type="ECO:0000313" key="7">
    <source>
        <dbReference type="EMBL" id="QSB16346.1"/>
    </source>
</evidence>
<dbReference type="InterPro" id="IPR036138">
    <property type="entry name" value="PBP_dimer_sf"/>
</dbReference>
<feature type="domain" description="Penicillin-binding protein transpeptidase" evidence="5">
    <location>
        <begin position="399"/>
        <end position="704"/>
    </location>
</feature>
<dbReference type="PANTHER" id="PTHR30627">
    <property type="entry name" value="PEPTIDOGLYCAN D,D-TRANSPEPTIDASE"/>
    <property type="match status" value="1"/>
</dbReference>
<dbReference type="InterPro" id="IPR050515">
    <property type="entry name" value="Beta-lactam/transpept"/>
</dbReference>
<feature type="compositionally biased region" description="Basic and acidic residues" evidence="4">
    <location>
        <begin position="51"/>
        <end position="64"/>
    </location>
</feature>
<gene>
    <name evidence="7" type="ORF">JQS43_08690</name>
</gene>
<dbReference type="Pfam" id="PF00905">
    <property type="entry name" value="Transpeptidase"/>
    <property type="match status" value="1"/>
</dbReference>
<dbReference type="SUPFAM" id="SSF56601">
    <property type="entry name" value="beta-lactamase/transpeptidase-like"/>
    <property type="match status" value="1"/>
</dbReference>
<dbReference type="EMBL" id="CP070499">
    <property type="protein sequence ID" value="QSB16346.1"/>
    <property type="molecule type" value="Genomic_DNA"/>
</dbReference>
<feature type="domain" description="Penicillin-binding protein dimerisation" evidence="6">
    <location>
        <begin position="201"/>
        <end position="344"/>
    </location>
</feature>
<organism evidence="7 8">
    <name type="scientific">Natronosporangium hydrolyticum</name>
    <dbReference type="NCBI Taxonomy" id="2811111"/>
    <lineage>
        <taxon>Bacteria</taxon>
        <taxon>Bacillati</taxon>
        <taxon>Actinomycetota</taxon>
        <taxon>Actinomycetes</taxon>
        <taxon>Micromonosporales</taxon>
        <taxon>Micromonosporaceae</taxon>
        <taxon>Natronosporangium</taxon>
    </lineage>
</organism>
<feature type="region of interest" description="Disordered" evidence="4">
    <location>
        <begin position="345"/>
        <end position="368"/>
    </location>
</feature>
<dbReference type="RefSeq" id="WP_239678555.1">
    <property type="nucleotide sequence ID" value="NZ_CP070499.1"/>
</dbReference>
<evidence type="ECO:0000259" key="6">
    <source>
        <dbReference type="Pfam" id="PF03717"/>
    </source>
</evidence>
<reference evidence="7" key="1">
    <citation type="submission" date="2021-02" db="EMBL/GenBank/DDBJ databases">
        <title>Natrosporangium hydrolyticum gen. nov., sp. nov, a haloalkaliphilic actinobacterium from a soda solonchak soil.</title>
        <authorList>
            <person name="Sorokin D.Y."/>
            <person name="Khijniak T.V."/>
            <person name="Zakharycheva A.P."/>
            <person name="Boueva O.V."/>
            <person name="Ariskina E.V."/>
            <person name="Hahnke R.L."/>
            <person name="Bunk B."/>
            <person name="Sproer C."/>
            <person name="Schumann P."/>
            <person name="Evtushenko L.I."/>
            <person name="Kublanov I.V."/>
        </authorList>
    </citation>
    <scope>NUCLEOTIDE SEQUENCE</scope>
    <source>
        <strain evidence="7">DSM 106523</strain>
    </source>
</reference>
<dbReference type="GO" id="GO:0008658">
    <property type="term" value="F:penicillin binding"/>
    <property type="evidence" value="ECO:0007669"/>
    <property type="project" value="InterPro"/>
</dbReference>
<evidence type="ECO:0000256" key="3">
    <source>
        <dbReference type="ARBA" id="ARBA00023136"/>
    </source>
</evidence>
<dbReference type="GO" id="GO:0005886">
    <property type="term" value="C:plasma membrane"/>
    <property type="evidence" value="ECO:0007669"/>
    <property type="project" value="TreeGrafter"/>
</dbReference>
<dbReference type="AlphaFoldDB" id="A0A895YNR0"/>
<comment type="subcellular location">
    <subcellularLocation>
        <location evidence="1">Membrane</location>
    </subcellularLocation>
</comment>
<dbReference type="Gene3D" id="3.40.710.10">
    <property type="entry name" value="DD-peptidase/beta-lactamase superfamily"/>
    <property type="match status" value="1"/>
</dbReference>
<comment type="similarity">
    <text evidence="2">Belongs to the transpeptidase family.</text>
</comment>
<dbReference type="KEGG" id="nhy:JQS43_08690"/>
<evidence type="ECO:0000256" key="1">
    <source>
        <dbReference type="ARBA" id="ARBA00004370"/>
    </source>
</evidence>
<feature type="region of interest" description="Disordered" evidence="4">
    <location>
        <begin position="1"/>
        <end position="154"/>
    </location>
</feature>
<evidence type="ECO:0000256" key="4">
    <source>
        <dbReference type="SAM" id="MobiDB-lite"/>
    </source>
</evidence>
<dbReference type="GO" id="GO:0071555">
    <property type="term" value="P:cell wall organization"/>
    <property type="evidence" value="ECO:0007669"/>
    <property type="project" value="TreeGrafter"/>
</dbReference>
<evidence type="ECO:0000313" key="8">
    <source>
        <dbReference type="Proteomes" id="UP000662857"/>
    </source>
</evidence>
<dbReference type="InterPro" id="IPR012338">
    <property type="entry name" value="Beta-lactam/transpept-like"/>
</dbReference>
<protein>
    <submittedName>
        <fullName evidence="7">Penicillin-binding protein 2</fullName>
    </submittedName>
</protein>
<accession>A0A895YNR0</accession>
<dbReference type="InterPro" id="IPR001460">
    <property type="entry name" value="PCN-bd_Tpept"/>
</dbReference>
<evidence type="ECO:0000256" key="2">
    <source>
        <dbReference type="ARBA" id="ARBA00007171"/>
    </source>
</evidence>
<sequence length="727" mass="75865">MSKRRSDSRLGEARAYHPRGRTVRDQQSAGRAGRTGDPYRSVLQVFAEPAEVTRQREEAGERKGSASNDSAGKSGGPAKSSGQAKTGGPAKSAGAAKPGGPAKPARRGGSPVRSKPGGKPASRSKPGAGGKGSKPAPRRGGQRGRSGPPRLANSKQRLRLATALAMVMFSLIGLRLVEMQLTDGPAYAASGLENRLQKVTLPASRGAIYDREGNVLAISTEARYVFADPSMVDDPEYTAEVLRPLLGIPASELAQRLTPEPGEDGTVSRFEWLARGIEVARAEEIMALNLPGIGTGQDEQRIVPGHDLGANLIGFTGTDLTGLEGLEAAYDEVLRGVDGEREYEGGAGVSSGRQIPGGYLTETPPKPGSDLRLTIDMDLQYEAQRILADQLRAVDASFGAAVVLDPRSGEVLAQASYPTYNAADPQSVPPEERVDAATATVFDPGSTHKPLVFGAALEEGVIAPGDTLVVDPSTTRGDQSFQDTYPHAHGTELTLPAVMAFSSNVGTIQVADDLGSDQLYAYQQAFGLGQPTGVGMPGEAAGALLPPSDWYGSSYGSVPIGHSVDVTTLQLAAAYGAIANDGVWVQPRLVQSVVAPDGSETVTGDPESRRVLSDDNAAYVRELLEAVVTVPNGTGVTAAVPDYRVGGKTGTGKVVEEGEYADGDVATFVGMAPIDHPRYVIAVVAHTPNGGGGAVAAPAFQEMMGFTLKHYRVPPAATEPPTFELYP</sequence>
<dbReference type="PANTHER" id="PTHR30627:SF1">
    <property type="entry name" value="PEPTIDOGLYCAN D,D-TRANSPEPTIDASE FTSI"/>
    <property type="match status" value="1"/>
</dbReference>
<keyword evidence="8" id="KW-1185">Reference proteome</keyword>
<keyword evidence="3" id="KW-0472">Membrane</keyword>
<dbReference type="Proteomes" id="UP000662857">
    <property type="component" value="Chromosome"/>
</dbReference>
<dbReference type="Gene3D" id="3.90.1310.10">
    <property type="entry name" value="Penicillin-binding protein 2a (Domain 2)"/>
    <property type="match status" value="1"/>
</dbReference>
<proteinExistence type="inferred from homology"/>
<feature type="compositionally biased region" description="Low complexity" evidence="4">
    <location>
        <begin position="70"/>
        <end position="111"/>
    </location>
</feature>
<dbReference type="Pfam" id="PF03717">
    <property type="entry name" value="PBP_dimer"/>
    <property type="match status" value="1"/>
</dbReference>
<feature type="compositionally biased region" description="Basic and acidic residues" evidence="4">
    <location>
        <begin position="1"/>
        <end position="15"/>
    </location>
</feature>
<name>A0A895YNR0_9ACTN</name>